<feature type="transmembrane region" description="Helical" evidence="1">
    <location>
        <begin position="400"/>
        <end position="419"/>
    </location>
</feature>
<evidence type="ECO:0000313" key="2">
    <source>
        <dbReference type="EMBL" id="RUL88438.1"/>
    </source>
</evidence>
<dbReference type="OrthoDB" id="3320984at2"/>
<feature type="transmembrane region" description="Helical" evidence="1">
    <location>
        <begin position="214"/>
        <end position="232"/>
    </location>
</feature>
<feature type="transmembrane region" description="Helical" evidence="1">
    <location>
        <begin position="374"/>
        <end position="393"/>
    </location>
</feature>
<keyword evidence="1" id="KW-0472">Membrane</keyword>
<name>A0A432MMZ5_9BACT</name>
<reference evidence="2 3" key="1">
    <citation type="submission" date="2018-12" db="EMBL/GenBank/DDBJ databases">
        <authorList>
            <person name="Toschakov S.V."/>
        </authorList>
    </citation>
    <scope>NUCLEOTIDE SEQUENCE [LARGE SCALE GENOMIC DNA]</scope>
    <source>
        <strain evidence="2 3">GM2012</strain>
    </source>
</reference>
<evidence type="ECO:0000313" key="3">
    <source>
        <dbReference type="Proteomes" id="UP000280296"/>
    </source>
</evidence>
<dbReference type="Proteomes" id="UP000280296">
    <property type="component" value="Unassembled WGS sequence"/>
</dbReference>
<sequence length="558" mass="58382">MDDAAEPSRRGLGYEWASKGDVNAFFGLMLDNVSGLIITTSLLVNAFEFPASFVLRNMIPGTALGVLVGDLIFSVMAFRLSSKSGKPHVTAMPLGLDTPSIFGTALLIVGPAFVAAKGGGMEELEAARHAWYIGIGMLLASGVFKVLCAPASGWIRRVVPRAGLLGSLAAIALVVISFLPLTITVSDPVPGLVALAVILATLTARWRLPWGMPGALGAVLVGSAVYYGLLLVDRLLGGPGAGGETLPVVAAAGLPMPMGDWFDWMQGNWPDALNYLPIALPLALATVVGGIDCTESAAAAGDDYPTGQIIFAEGLATLAAGVFGGVIQTTPYIGHPAYKAMGGRAAYTLATAVFIGAAGMLGFFVWIFRLLPEVVVYPILVFIALEITAQSFLATPRKHYPALALAVVPALAYLINLSIKPVLADPALLEAGIGFEDLAEGTRRSLETVTMLAGGFILTSLLWATALARLIDGRFRSSAMTFLLAGALALFGVIHSPLPSERLMLPTTAVAQMKTEGRFGASRLQTPFHWAISYAGMAGILLAIGRFGRPPGPEDHEE</sequence>
<dbReference type="PANTHER" id="PTHR31610">
    <property type="entry name" value="SLR0360 PROTEIN"/>
    <property type="match status" value="1"/>
</dbReference>
<dbReference type="EMBL" id="RYZH01000010">
    <property type="protein sequence ID" value="RUL88438.1"/>
    <property type="molecule type" value="Genomic_DNA"/>
</dbReference>
<keyword evidence="1" id="KW-1133">Transmembrane helix</keyword>
<feature type="transmembrane region" description="Helical" evidence="1">
    <location>
        <begin position="59"/>
        <end position="80"/>
    </location>
</feature>
<feature type="transmembrane region" description="Helical" evidence="1">
    <location>
        <begin position="161"/>
        <end position="182"/>
    </location>
</feature>
<feature type="transmembrane region" description="Helical" evidence="1">
    <location>
        <begin position="24"/>
        <end position="47"/>
    </location>
</feature>
<accession>A0A432MMZ5</accession>
<proteinExistence type="predicted"/>
<protein>
    <submittedName>
        <fullName evidence="2">Permease</fullName>
    </submittedName>
</protein>
<comment type="caution">
    <text evidence="2">The sequence shown here is derived from an EMBL/GenBank/DDBJ whole genome shotgun (WGS) entry which is preliminary data.</text>
</comment>
<dbReference type="RefSeq" id="WP_126724575.1">
    <property type="nucleotide sequence ID" value="NZ_RYZH01000010.1"/>
</dbReference>
<feature type="transmembrane region" description="Helical" evidence="1">
    <location>
        <begin position="130"/>
        <end position="155"/>
    </location>
</feature>
<evidence type="ECO:0000256" key="1">
    <source>
        <dbReference type="SAM" id="Phobius"/>
    </source>
</evidence>
<dbReference type="AlphaFoldDB" id="A0A432MMZ5"/>
<organism evidence="2 3">
    <name type="scientific">Tautonia sociabilis</name>
    <dbReference type="NCBI Taxonomy" id="2080755"/>
    <lineage>
        <taxon>Bacteria</taxon>
        <taxon>Pseudomonadati</taxon>
        <taxon>Planctomycetota</taxon>
        <taxon>Planctomycetia</taxon>
        <taxon>Isosphaerales</taxon>
        <taxon>Isosphaeraceae</taxon>
        <taxon>Tautonia</taxon>
    </lineage>
</organism>
<keyword evidence="3" id="KW-1185">Reference proteome</keyword>
<dbReference type="PANTHER" id="PTHR31610:SF0">
    <property type="entry name" value="SLC26A_SULP TRANSPORTER DOMAIN-CONTAINING PROTEIN"/>
    <property type="match status" value="1"/>
</dbReference>
<feature type="transmembrane region" description="Helical" evidence="1">
    <location>
        <begin position="100"/>
        <end position="118"/>
    </location>
</feature>
<gene>
    <name evidence="2" type="ORF">TsocGM_06910</name>
</gene>
<feature type="transmembrane region" description="Helical" evidence="1">
    <location>
        <begin position="480"/>
        <end position="498"/>
    </location>
</feature>
<feature type="transmembrane region" description="Helical" evidence="1">
    <location>
        <begin position="449"/>
        <end position="468"/>
    </location>
</feature>
<keyword evidence="1" id="KW-0812">Transmembrane</keyword>
<reference evidence="2 3" key="2">
    <citation type="submission" date="2019-01" db="EMBL/GenBank/DDBJ databases">
        <title>Tautonia sociabilis, a novel thermotolerant planctomycete of Isosphaeraceae family, isolated from a 4000 m deep subterranean habitat.</title>
        <authorList>
            <person name="Kovaleva O.L."/>
            <person name="Elcheninov A.G."/>
            <person name="Van Heerden E."/>
            <person name="Toshchakov S.V."/>
            <person name="Novikov A."/>
            <person name="Bonch-Osmolovskaya E.A."/>
            <person name="Kublanov I.V."/>
        </authorList>
    </citation>
    <scope>NUCLEOTIDE SEQUENCE [LARGE SCALE GENOMIC DNA]</scope>
    <source>
        <strain evidence="2 3">GM2012</strain>
    </source>
</reference>
<feature type="transmembrane region" description="Helical" evidence="1">
    <location>
        <begin position="345"/>
        <end position="368"/>
    </location>
</feature>
<feature type="transmembrane region" description="Helical" evidence="1">
    <location>
        <begin position="528"/>
        <end position="548"/>
    </location>
</feature>